<dbReference type="InterPro" id="IPR036412">
    <property type="entry name" value="HAD-like_sf"/>
</dbReference>
<dbReference type="InterPro" id="IPR023214">
    <property type="entry name" value="HAD_sf"/>
</dbReference>
<dbReference type="EMBL" id="CAJHUC010001303">
    <property type="protein sequence ID" value="CAD7700586.1"/>
    <property type="molecule type" value="Genomic_DNA"/>
</dbReference>
<dbReference type="GO" id="GO:0004222">
    <property type="term" value="F:metalloendopeptidase activity"/>
    <property type="evidence" value="ECO:0007669"/>
    <property type="project" value="InterPro"/>
</dbReference>
<keyword evidence="3" id="KW-0540">Nuclease</keyword>
<comment type="similarity">
    <text evidence="2">Belongs to the endoribonuclease YbeY family.</text>
</comment>
<keyword evidence="4" id="KW-0479">Metal-binding</keyword>
<evidence type="ECO:0000256" key="7">
    <source>
        <dbReference type="ARBA" id="ARBA00022833"/>
    </source>
</evidence>
<dbReference type="InterPro" id="IPR020549">
    <property type="entry name" value="YbeY_CS"/>
</dbReference>
<dbReference type="PANTHER" id="PTHR46986:SF1">
    <property type="entry name" value="ENDORIBONUCLEASE YBEY, CHLOROPLASTIC"/>
    <property type="match status" value="1"/>
</dbReference>
<evidence type="ECO:0000256" key="8">
    <source>
        <dbReference type="SAM" id="MobiDB-lite"/>
    </source>
</evidence>
<evidence type="ECO:0000256" key="4">
    <source>
        <dbReference type="ARBA" id="ARBA00022723"/>
    </source>
</evidence>
<dbReference type="NCBIfam" id="TIGR00099">
    <property type="entry name" value="Cof-subfamily"/>
    <property type="match status" value="1"/>
</dbReference>
<dbReference type="InterPro" id="IPR023091">
    <property type="entry name" value="MetalPrtase_cat_dom_sf_prd"/>
</dbReference>
<evidence type="ECO:0000313" key="10">
    <source>
        <dbReference type="Proteomes" id="UP000708148"/>
    </source>
</evidence>
<dbReference type="Pfam" id="PF02130">
    <property type="entry name" value="YbeY"/>
    <property type="match status" value="1"/>
</dbReference>
<proteinExistence type="inferred from homology"/>
<dbReference type="Gene3D" id="3.30.1240.10">
    <property type="match status" value="1"/>
</dbReference>
<evidence type="ECO:0000256" key="2">
    <source>
        <dbReference type="ARBA" id="ARBA00010875"/>
    </source>
</evidence>
<comment type="caution">
    <text evidence="9">The sequence shown here is derived from an EMBL/GenBank/DDBJ whole genome shotgun (WGS) entry which is preliminary data.</text>
</comment>
<evidence type="ECO:0000256" key="1">
    <source>
        <dbReference type="ARBA" id="ARBA00001947"/>
    </source>
</evidence>
<dbReference type="SUPFAM" id="SSF56784">
    <property type="entry name" value="HAD-like"/>
    <property type="match status" value="1"/>
</dbReference>
<dbReference type="SFLD" id="SFLDG01140">
    <property type="entry name" value="C2.B:_Phosphomannomutase_and_P"/>
    <property type="match status" value="1"/>
</dbReference>
<organism evidence="9 10">
    <name type="scientific">Ostreobium quekettii</name>
    <dbReference type="NCBI Taxonomy" id="121088"/>
    <lineage>
        <taxon>Eukaryota</taxon>
        <taxon>Viridiplantae</taxon>
        <taxon>Chlorophyta</taxon>
        <taxon>core chlorophytes</taxon>
        <taxon>Ulvophyceae</taxon>
        <taxon>TCBD clade</taxon>
        <taxon>Bryopsidales</taxon>
        <taxon>Ostreobineae</taxon>
        <taxon>Ostreobiaceae</taxon>
        <taxon>Ostreobium</taxon>
    </lineage>
</organism>
<dbReference type="Gene3D" id="3.40.390.30">
    <property type="entry name" value="Metalloproteases ('zincins'), catalytic domain"/>
    <property type="match status" value="1"/>
</dbReference>
<dbReference type="GO" id="GO:0006364">
    <property type="term" value="P:rRNA processing"/>
    <property type="evidence" value="ECO:0007669"/>
    <property type="project" value="InterPro"/>
</dbReference>
<dbReference type="InterPro" id="IPR002036">
    <property type="entry name" value="YbeY"/>
</dbReference>
<gene>
    <name evidence="9" type="ORF">OSTQU699_LOCUS5945</name>
</gene>
<protein>
    <submittedName>
        <fullName evidence="9">Uncharacterized protein</fullName>
    </submittedName>
</protein>
<dbReference type="GO" id="GO:0004519">
    <property type="term" value="F:endonuclease activity"/>
    <property type="evidence" value="ECO:0007669"/>
    <property type="project" value="UniProtKB-KW"/>
</dbReference>
<dbReference type="Gene3D" id="3.40.50.1000">
    <property type="entry name" value="HAD superfamily/HAD-like"/>
    <property type="match status" value="1"/>
</dbReference>
<evidence type="ECO:0000256" key="3">
    <source>
        <dbReference type="ARBA" id="ARBA00022722"/>
    </source>
</evidence>
<keyword evidence="10" id="KW-1185">Reference proteome</keyword>
<reference evidence="9" key="1">
    <citation type="submission" date="2020-12" db="EMBL/GenBank/DDBJ databases">
        <authorList>
            <person name="Iha C."/>
        </authorList>
    </citation>
    <scope>NUCLEOTIDE SEQUENCE</scope>
</reference>
<dbReference type="InterPro" id="IPR000150">
    <property type="entry name" value="Cof"/>
</dbReference>
<dbReference type="HAMAP" id="MF_00009">
    <property type="entry name" value="Endoribonucl_YbeY"/>
    <property type="match status" value="1"/>
</dbReference>
<name>A0A8S1J0E3_9CHLO</name>
<dbReference type="Pfam" id="PF08282">
    <property type="entry name" value="Hydrolase_3"/>
    <property type="match status" value="1"/>
</dbReference>
<dbReference type="GO" id="GO:0046872">
    <property type="term" value="F:metal ion binding"/>
    <property type="evidence" value="ECO:0007669"/>
    <property type="project" value="UniProtKB-KW"/>
</dbReference>
<evidence type="ECO:0000256" key="5">
    <source>
        <dbReference type="ARBA" id="ARBA00022759"/>
    </source>
</evidence>
<dbReference type="Proteomes" id="UP000708148">
    <property type="component" value="Unassembled WGS sequence"/>
</dbReference>
<dbReference type="PANTHER" id="PTHR46986">
    <property type="entry name" value="ENDORIBONUCLEASE YBEY, CHLOROPLASTIC"/>
    <property type="match status" value="1"/>
</dbReference>
<comment type="cofactor">
    <cofactor evidence="1">
        <name>Zn(2+)</name>
        <dbReference type="ChEBI" id="CHEBI:29105"/>
    </cofactor>
</comment>
<keyword evidence="5" id="KW-0255">Endonuclease</keyword>
<evidence type="ECO:0000313" key="9">
    <source>
        <dbReference type="EMBL" id="CAD7700586.1"/>
    </source>
</evidence>
<dbReference type="AlphaFoldDB" id="A0A8S1J0E3"/>
<dbReference type="OrthoDB" id="27226at2759"/>
<dbReference type="SFLD" id="SFLDS00003">
    <property type="entry name" value="Haloacid_Dehalogenase"/>
    <property type="match status" value="1"/>
</dbReference>
<dbReference type="NCBIfam" id="TIGR00043">
    <property type="entry name" value="rRNA maturation RNase YbeY"/>
    <property type="match status" value="1"/>
</dbReference>
<evidence type="ECO:0000256" key="6">
    <source>
        <dbReference type="ARBA" id="ARBA00022801"/>
    </source>
</evidence>
<dbReference type="SUPFAM" id="SSF55486">
    <property type="entry name" value="Metalloproteases ('zincins'), catalytic domain"/>
    <property type="match status" value="1"/>
</dbReference>
<sequence>MRRHIPDLLQVVRTSMLARPPSRLLAQSLATTFGAVRLLPPSGPPAGEPPHGRRWQGPPAASRQRERSWRAWRSGWSRCDCLARDIPAQSSVKEAAVGVDVLVEGKPLSGDWDNVESIDAQLREDGVKIVRQALALDPATSCISKESVELSLVLCDDDHMQQTNLEWRQVDSPTDVLSFPMMDDEDLITEALPVLVLGDVMISLDTARRQAHERGHDLVTECRILLVHGVLHLLGHDHDRGDEEWEAMAQQEQRVLEALGWQGKGLISALGNSMHSGLLAEEVDAGSETGAQGDFSTGPVVSKRSSRQIELIALDMDGTLLDSKSKILESSREAIMLALNKGVSIVLATGKARPAAIEACAAAKLSGENGIVSAKSPGVFLQGLAVYSTKGQLLPGPSLPKDVLSSAFQYAVDNDVACVGFLGDTCVTLDMKEEVKTLHSVYYEPLAKVASHPDEIVDGPPLKKLIFLADAQRIEEAVKPKWQESVKGRGAAVMQAVPIMLEIVPEGVNKWEGMKGLLQEMAFPAEAVMAIGDGGNDFEMVQGAGLGVAMGNAVQKVKQVADVVVATNDEDGVAEAIERFVL</sequence>
<dbReference type="PROSITE" id="PS01306">
    <property type="entry name" value="UPF0054"/>
    <property type="match status" value="1"/>
</dbReference>
<accession>A0A8S1J0E3</accession>
<feature type="region of interest" description="Disordered" evidence="8">
    <location>
        <begin position="39"/>
        <end position="67"/>
    </location>
</feature>
<keyword evidence="6" id="KW-0378">Hydrolase</keyword>
<keyword evidence="7" id="KW-0862">Zinc</keyword>